<dbReference type="GO" id="GO:0051276">
    <property type="term" value="P:chromosome organization"/>
    <property type="evidence" value="ECO:0007669"/>
    <property type="project" value="InterPro"/>
</dbReference>
<protein>
    <recommendedName>
        <fullName evidence="4">RecF/RecN/SMC N-terminal domain-containing protein</fullName>
    </recommendedName>
</protein>
<organism evidence="5 6">
    <name type="scientific">Pleodorina starrii</name>
    <dbReference type="NCBI Taxonomy" id="330485"/>
    <lineage>
        <taxon>Eukaryota</taxon>
        <taxon>Viridiplantae</taxon>
        <taxon>Chlorophyta</taxon>
        <taxon>core chlorophytes</taxon>
        <taxon>Chlorophyceae</taxon>
        <taxon>CS clade</taxon>
        <taxon>Chlamydomonadales</taxon>
        <taxon>Volvocaceae</taxon>
        <taxon>Pleodorina</taxon>
    </lineage>
</organism>
<dbReference type="GO" id="GO:0005524">
    <property type="term" value="F:ATP binding"/>
    <property type="evidence" value="ECO:0007669"/>
    <property type="project" value="InterPro"/>
</dbReference>
<proteinExistence type="predicted"/>
<feature type="region of interest" description="Disordered" evidence="3">
    <location>
        <begin position="636"/>
        <end position="658"/>
    </location>
</feature>
<dbReference type="Gene3D" id="3.40.50.300">
    <property type="entry name" value="P-loop containing nucleotide triphosphate hydrolases"/>
    <property type="match status" value="2"/>
</dbReference>
<feature type="coiled-coil region" evidence="2">
    <location>
        <begin position="240"/>
        <end position="274"/>
    </location>
</feature>
<feature type="region of interest" description="Disordered" evidence="3">
    <location>
        <begin position="1269"/>
        <end position="1291"/>
    </location>
</feature>
<evidence type="ECO:0000313" key="6">
    <source>
        <dbReference type="Proteomes" id="UP001165080"/>
    </source>
</evidence>
<dbReference type="Proteomes" id="UP001165080">
    <property type="component" value="Unassembled WGS sequence"/>
</dbReference>
<feature type="compositionally biased region" description="Pro residues" evidence="3">
    <location>
        <begin position="647"/>
        <end position="658"/>
    </location>
</feature>
<evidence type="ECO:0000256" key="3">
    <source>
        <dbReference type="SAM" id="MobiDB-lite"/>
    </source>
</evidence>
<feature type="domain" description="RecF/RecN/SMC N-terminal" evidence="4">
    <location>
        <begin position="19"/>
        <end position="105"/>
    </location>
</feature>
<keyword evidence="1 2" id="KW-0175">Coiled coil</keyword>
<evidence type="ECO:0000259" key="4">
    <source>
        <dbReference type="Pfam" id="PF02463"/>
    </source>
</evidence>
<feature type="coiled-coil region" evidence="2">
    <location>
        <begin position="881"/>
        <end position="939"/>
    </location>
</feature>
<feature type="coiled-coil region" evidence="2">
    <location>
        <begin position="506"/>
        <end position="540"/>
    </location>
</feature>
<feature type="region of interest" description="Disordered" evidence="3">
    <location>
        <begin position="100"/>
        <end position="136"/>
    </location>
</feature>
<evidence type="ECO:0000256" key="1">
    <source>
        <dbReference type="ARBA" id="ARBA00023054"/>
    </source>
</evidence>
<feature type="region of interest" description="Disordered" evidence="3">
    <location>
        <begin position="566"/>
        <end position="586"/>
    </location>
</feature>
<keyword evidence="6" id="KW-1185">Reference proteome</keyword>
<feature type="compositionally biased region" description="Low complexity" evidence="3">
    <location>
        <begin position="568"/>
        <end position="586"/>
    </location>
</feature>
<dbReference type="Pfam" id="PF02463">
    <property type="entry name" value="SMC_N"/>
    <property type="match status" value="2"/>
</dbReference>
<feature type="compositionally biased region" description="Gly residues" evidence="3">
    <location>
        <begin position="116"/>
        <end position="128"/>
    </location>
</feature>
<dbReference type="PANTHER" id="PTHR43977">
    <property type="entry name" value="STRUCTURAL MAINTENANCE OF CHROMOSOMES PROTEIN 3"/>
    <property type="match status" value="1"/>
</dbReference>
<dbReference type="InterPro" id="IPR003395">
    <property type="entry name" value="RecF/RecN/SMC_N"/>
</dbReference>
<feature type="coiled-coil region" evidence="2">
    <location>
        <begin position="303"/>
        <end position="330"/>
    </location>
</feature>
<name>A0A9W6F986_9CHLO</name>
<dbReference type="InterPro" id="IPR027417">
    <property type="entry name" value="P-loop_NTPase"/>
</dbReference>
<comment type="caution">
    <text evidence="5">The sequence shown here is derived from an EMBL/GenBank/DDBJ whole genome shotgun (WGS) entry which is preliminary data.</text>
</comment>
<evidence type="ECO:0000313" key="5">
    <source>
        <dbReference type="EMBL" id="GLC60376.1"/>
    </source>
</evidence>
<gene>
    <name evidence="5" type="primary">PLEST002117</name>
    <name evidence="5" type="ORF">PLESTB_001605700</name>
</gene>
<feature type="region of interest" description="Disordered" evidence="3">
    <location>
        <begin position="1011"/>
        <end position="1034"/>
    </location>
</feature>
<evidence type="ECO:0000256" key="2">
    <source>
        <dbReference type="SAM" id="Coils"/>
    </source>
</evidence>
<feature type="compositionally biased region" description="Basic residues" evidence="3">
    <location>
        <begin position="1457"/>
        <end position="1467"/>
    </location>
</feature>
<feature type="compositionally biased region" description="Gly residues" evidence="3">
    <location>
        <begin position="1275"/>
        <end position="1289"/>
    </location>
</feature>
<dbReference type="SUPFAM" id="SSF75553">
    <property type="entry name" value="Smc hinge domain"/>
    <property type="match status" value="1"/>
</dbReference>
<dbReference type="EMBL" id="BRXU01000034">
    <property type="protein sequence ID" value="GLC60376.1"/>
    <property type="molecule type" value="Genomic_DNA"/>
</dbReference>
<accession>A0A9W6F986</accession>
<sequence length="1467" mass="148816">MSARSAPAPESPSSGRWHLASIRVRGFKSFGPRWVTAPLPSANLVGILGPNGSGKSNLLEAVLFAVGCPATTLRVRTLRELASSDATNSPCEVELTLHKKTQSLPPPQQQQHSRGGRAGGGGGGGRGSRGAAAAAAAAAGPPLEMHVLRASLAPDGASRAFQLDGRARTAQQIKDFLTSLGMSLGMDSGSAAAVSPRVIRQTQVTALADGNDPAALAALVGSASGLVRWREETRRGREELDATRGSLREIRANLDRLQSAVRSDEERLAAASRLAFLELEVAAVGGELGTALERWVERIQADLDAHQSRERAVQGELQQLEASAAAAEAHHGQLVSELESLLAADAAAAAAPPASRGGFGAVAARRRRGQASAAAAAAAASAAAAAGDVATADKRDGVASGGAAARAAAVSPAAVVAAVEQQLAVETEKVRLGERQMAEGRVLRDAAAAAARRQAAAAAELQMVSEAADREAAKLEEREGLLEEMTSAADAAAAAAQYEEHLPASAAESAAEASAARERLAAAEASVRRTEGLLAAAQEEAFRRENSGTGRGASCWGMLQTKAGAEWGPAGSGTAAGPAGPARSPGGAAAAAAAAADAAAAAADDAAAAVRSAHRELSQIRVRADALRRALQLPSPPAAAPTALQPPSHPQQRPPPAAAPYRRLYQCFTFRPGTPAAAAFDCGDGDGDGEDDGGWAVRPWPSYLHALSVIVGTNLQMVLVCDTAAAAARLAEDPRLAAAAPGYGHGGGGGGGGGKMRLWPLDRIRSTDMSAAQRRAQMELAAQGLQAWLPLDLLRSDDPRVGPALLRAFGRHMVAADDSAAAALATRFGLSSVTLAGSVSHRGVLTGGWDGGGGGGGGGSAAAGRQLLERLWELSELGRLEARLTARLVRQQAAAEAAEQRRAAAEAAALGAVALESGFRDVQRRIGDLQEQLAAAQHAQQAAAAATAAAEQEDAHNQRTLLSHRHGGGGGAGGATDVRQGVREGLAAEVAALRARADELAAARGEAQRAAEAAEAEGEAAEARAAGVAPEAEAEARLEERRKLVQDLQRRLREATAAVEAAARRRQELEASVAAAADRTTGLQSELRRRRTALRAEQEEMASSRAALKRVVQERDAVRREYGRASASADACAGGGGGGGGGAAAGAEEQGCEAAAGALRSRLRSIRAERARLEGSQVPPAQLLQFQERVAAVGVLRERASSLTTAADMLQAAIEQSADQVLAANTAVFHAVRRRFAALCARLLPSLDLDLTAPDGCASRGVAVRFRRRQRDRGGGGGDDGAAGGGGGWSEELGQLSGGQRTLVSVALLLGLALALGGGGGRGGGGGLFLLDEVDAALDEHNQAAVAALLRHLSHRGEGCQVLAVTHNAAFQAACEGFVRVTRGPAGTQVEAAGVAGGAGTARGGDADAGAGASAVRVTVGPGPCGAQTGPMSATSGDGDAAGRGARKGAAVLPVAKKARTAGQRRM</sequence>
<dbReference type="GO" id="GO:0005694">
    <property type="term" value="C:chromosome"/>
    <property type="evidence" value="ECO:0007669"/>
    <property type="project" value="InterPro"/>
</dbReference>
<dbReference type="SUPFAM" id="SSF52540">
    <property type="entry name" value="P-loop containing nucleoside triphosphate hydrolases"/>
    <property type="match status" value="1"/>
</dbReference>
<dbReference type="InterPro" id="IPR036277">
    <property type="entry name" value="SMC_hinge_sf"/>
</dbReference>
<reference evidence="5 6" key="1">
    <citation type="journal article" date="2023" name="Commun. Biol.">
        <title>Reorganization of the ancestral sex-determining regions during the evolution of trioecy in Pleodorina starrii.</title>
        <authorList>
            <person name="Takahashi K."/>
            <person name="Suzuki S."/>
            <person name="Kawai-Toyooka H."/>
            <person name="Yamamoto K."/>
            <person name="Hamaji T."/>
            <person name="Ootsuki R."/>
            <person name="Yamaguchi H."/>
            <person name="Kawachi M."/>
            <person name="Higashiyama T."/>
            <person name="Nozaki H."/>
        </authorList>
    </citation>
    <scope>NUCLEOTIDE SEQUENCE [LARGE SCALE GENOMIC DNA]</scope>
    <source>
        <strain evidence="5 6">NIES-4479</strain>
    </source>
</reference>
<feature type="domain" description="RecF/RecN/SMC N-terminal" evidence="4">
    <location>
        <begin position="159"/>
        <end position="1383"/>
    </location>
</feature>
<feature type="region of interest" description="Disordered" evidence="3">
    <location>
        <begin position="1425"/>
        <end position="1467"/>
    </location>
</feature>